<dbReference type="GO" id="GO:0005524">
    <property type="term" value="F:ATP binding"/>
    <property type="evidence" value="ECO:0007669"/>
    <property type="project" value="UniProtKB-KW"/>
</dbReference>
<evidence type="ECO:0000256" key="6">
    <source>
        <dbReference type="RuleBase" id="RU004347"/>
    </source>
</evidence>
<comment type="function">
    <text evidence="6">Catalyzes the synthesis of activated sulfate.</text>
</comment>
<evidence type="ECO:0000313" key="8">
    <source>
        <dbReference type="EMBL" id="AFD07702.1"/>
    </source>
</evidence>
<protein>
    <recommendedName>
        <fullName evidence="2 6">Adenylyl-sulfate kinase</fullName>
        <ecNumber evidence="2 6">2.7.1.25</ecNumber>
    </recommendedName>
</protein>
<dbReference type="InterPro" id="IPR027417">
    <property type="entry name" value="P-loop_NTPase"/>
</dbReference>
<evidence type="ECO:0000256" key="1">
    <source>
        <dbReference type="ARBA" id="ARBA00001823"/>
    </source>
</evidence>
<proteinExistence type="inferred from homology"/>
<accession>H8KRR4</accession>
<evidence type="ECO:0000256" key="4">
    <source>
        <dbReference type="ARBA" id="ARBA00022741"/>
    </source>
</evidence>
<dbReference type="InterPro" id="IPR059117">
    <property type="entry name" value="APS_kinase_dom"/>
</dbReference>
<gene>
    <name evidence="8" type="ordered locus">Solca_2668</name>
</gene>
<dbReference type="Proteomes" id="UP000007590">
    <property type="component" value="Chromosome"/>
</dbReference>
<keyword evidence="6 8" id="KW-0418">Kinase</keyword>
<organism evidence="8 9">
    <name type="scientific">Solitalea canadensis (strain ATCC 29591 / DSM 3403 / JCM 21819 / LMG 8368 / NBRC 15130 / NCIMB 12057 / USAM 9D)</name>
    <name type="common">Flexibacter canadensis</name>
    <dbReference type="NCBI Taxonomy" id="929556"/>
    <lineage>
        <taxon>Bacteria</taxon>
        <taxon>Pseudomonadati</taxon>
        <taxon>Bacteroidota</taxon>
        <taxon>Sphingobacteriia</taxon>
        <taxon>Sphingobacteriales</taxon>
        <taxon>Sphingobacteriaceae</taxon>
        <taxon>Solitalea</taxon>
    </lineage>
</organism>
<dbReference type="PANTHER" id="PTHR42700">
    <property type="entry name" value="SULFATE ADENYLYLTRANSFERASE"/>
    <property type="match status" value="1"/>
</dbReference>
<dbReference type="GO" id="GO:0004020">
    <property type="term" value="F:adenylylsulfate kinase activity"/>
    <property type="evidence" value="ECO:0007669"/>
    <property type="project" value="UniProtKB-EC"/>
</dbReference>
<dbReference type="GO" id="GO:0070814">
    <property type="term" value="P:hydrogen sulfide biosynthetic process"/>
    <property type="evidence" value="ECO:0007669"/>
    <property type="project" value="UniProtKB-UniPathway"/>
</dbReference>
<dbReference type="NCBIfam" id="TIGR00455">
    <property type="entry name" value="apsK"/>
    <property type="match status" value="1"/>
</dbReference>
<keyword evidence="3 6" id="KW-0808">Transferase</keyword>
<dbReference type="RefSeq" id="WP_014680929.1">
    <property type="nucleotide sequence ID" value="NC_017770.1"/>
</dbReference>
<dbReference type="GO" id="GO:0010134">
    <property type="term" value="P:sulfate assimilation via adenylyl sulfate reduction"/>
    <property type="evidence" value="ECO:0007669"/>
    <property type="project" value="TreeGrafter"/>
</dbReference>
<dbReference type="GO" id="GO:0005737">
    <property type="term" value="C:cytoplasm"/>
    <property type="evidence" value="ECO:0007669"/>
    <property type="project" value="TreeGrafter"/>
</dbReference>
<keyword evidence="4 6" id="KW-0547">Nucleotide-binding</keyword>
<dbReference type="OrthoDB" id="9804504at2"/>
<dbReference type="GO" id="GO:0004781">
    <property type="term" value="F:sulfate adenylyltransferase (ATP) activity"/>
    <property type="evidence" value="ECO:0007669"/>
    <property type="project" value="TreeGrafter"/>
</dbReference>
<dbReference type="InterPro" id="IPR050512">
    <property type="entry name" value="Sulf_AdTrans/APS_kinase"/>
</dbReference>
<dbReference type="Pfam" id="PF01583">
    <property type="entry name" value="APS_kinase"/>
    <property type="match status" value="1"/>
</dbReference>
<evidence type="ECO:0000256" key="2">
    <source>
        <dbReference type="ARBA" id="ARBA00012121"/>
    </source>
</evidence>
<feature type="domain" description="APS kinase" evidence="7">
    <location>
        <begin position="3"/>
        <end position="151"/>
    </location>
</feature>
<dbReference type="EMBL" id="CP003349">
    <property type="protein sequence ID" value="AFD07702.1"/>
    <property type="molecule type" value="Genomic_DNA"/>
</dbReference>
<sequence length="189" mass="21034">MIIIQLTGLSGSGKTTIATLTKAQLTSLGIKTEIIDGDTYRETLCKDLGFSEEDRKENIRRLGNVAYTFAKQGIVSIISAISPFESSRQELTTNYGAKIVWINCPLALLIERDTKGLYRKALLPQGNPERIENFTGISQQYDTPTKPDLVITTDSEPKEESASRLTSYILKELNLFNYPNVPLSKELSL</sequence>
<evidence type="ECO:0000259" key="7">
    <source>
        <dbReference type="Pfam" id="PF01583"/>
    </source>
</evidence>
<comment type="similarity">
    <text evidence="6">Belongs to the APS kinase family.</text>
</comment>
<keyword evidence="9" id="KW-1185">Reference proteome</keyword>
<dbReference type="CDD" id="cd02027">
    <property type="entry name" value="APSK"/>
    <property type="match status" value="1"/>
</dbReference>
<comment type="pathway">
    <text evidence="6">Sulfur metabolism; hydrogen sulfide biosynthesis; sulfite from sulfate: step 2/3.</text>
</comment>
<evidence type="ECO:0000256" key="5">
    <source>
        <dbReference type="ARBA" id="ARBA00022840"/>
    </source>
</evidence>
<comment type="catalytic activity">
    <reaction evidence="1 6">
        <text>adenosine 5'-phosphosulfate + ATP = 3'-phosphoadenylyl sulfate + ADP + H(+)</text>
        <dbReference type="Rhea" id="RHEA:24152"/>
        <dbReference type="ChEBI" id="CHEBI:15378"/>
        <dbReference type="ChEBI" id="CHEBI:30616"/>
        <dbReference type="ChEBI" id="CHEBI:58243"/>
        <dbReference type="ChEBI" id="CHEBI:58339"/>
        <dbReference type="ChEBI" id="CHEBI:456216"/>
        <dbReference type="EC" id="2.7.1.25"/>
    </reaction>
</comment>
<reference evidence="8" key="1">
    <citation type="submission" date="2012-02" db="EMBL/GenBank/DDBJ databases">
        <title>The complete genome of Solitalea canadensis DSM 3403.</title>
        <authorList>
            <consortium name="US DOE Joint Genome Institute (JGI-PGF)"/>
            <person name="Lucas S."/>
            <person name="Copeland A."/>
            <person name="Lapidus A."/>
            <person name="Glavina del Rio T."/>
            <person name="Dalin E."/>
            <person name="Tice H."/>
            <person name="Bruce D."/>
            <person name="Goodwin L."/>
            <person name="Pitluck S."/>
            <person name="Peters L."/>
            <person name="Ovchinnikova G."/>
            <person name="Lu M."/>
            <person name="Kyrpides N."/>
            <person name="Mavromatis K."/>
            <person name="Ivanova N."/>
            <person name="Brettin T."/>
            <person name="Detter J.C."/>
            <person name="Han C."/>
            <person name="Larimer F."/>
            <person name="Land M."/>
            <person name="Hauser L."/>
            <person name="Markowitz V."/>
            <person name="Cheng J.-F."/>
            <person name="Hugenholtz P."/>
            <person name="Woyke T."/>
            <person name="Wu D."/>
            <person name="Spring S."/>
            <person name="Schroeder M."/>
            <person name="Kopitz M."/>
            <person name="Brambilla E."/>
            <person name="Klenk H.-P."/>
            <person name="Eisen J.A."/>
        </authorList>
    </citation>
    <scope>NUCLEOTIDE SEQUENCE</scope>
    <source>
        <strain evidence="8">DSM 3403</strain>
    </source>
</reference>
<dbReference type="KEGG" id="scn:Solca_2668"/>
<name>H8KRR4_SOLCM</name>
<dbReference type="EC" id="2.7.1.25" evidence="2 6"/>
<dbReference type="SUPFAM" id="SSF52540">
    <property type="entry name" value="P-loop containing nucleoside triphosphate hydrolases"/>
    <property type="match status" value="1"/>
</dbReference>
<evidence type="ECO:0000256" key="3">
    <source>
        <dbReference type="ARBA" id="ARBA00022679"/>
    </source>
</evidence>
<dbReference type="STRING" id="929556.Solca_2668"/>
<dbReference type="PANTHER" id="PTHR42700:SF1">
    <property type="entry name" value="SULFATE ADENYLYLTRANSFERASE"/>
    <property type="match status" value="1"/>
</dbReference>
<dbReference type="InterPro" id="IPR002891">
    <property type="entry name" value="APS"/>
</dbReference>
<dbReference type="UniPathway" id="UPA00140">
    <property type="reaction ID" value="UER00205"/>
</dbReference>
<keyword evidence="5 6" id="KW-0067">ATP-binding</keyword>
<dbReference type="Gene3D" id="3.40.50.300">
    <property type="entry name" value="P-loop containing nucleotide triphosphate hydrolases"/>
    <property type="match status" value="1"/>
</dbReference>
<evidence type="ECO:0000313" key="9">
    <source>
        <dbReference type="Proteomes" id="UP000007590"/>
    </source>
</evidence>
<dbReference type="HOGENOM" id="CLU_046932_2_3_10"/>
<dbReference type="eggNOG" id="COG0529">
    <property type="taxonomic scope" value="Bacteria"/>
</dbReference>
<dbReference type="AlphaFoldDB" id="H8KRR4"/>
<dbReference type="GO" id="GO:0019379">
    <property type="term" value="P:sulfate assimilation, phosphoadenylyl sulfate reduction by phosphoadenylyl-sulfate reductase (thioredoxin)"/>
    <property type="evidence" value="ECO:0007669"/>
    <property type="project" value="TreeGrafter"/>
</dbReference>